<dbReference type="SUPFAM" id="SSF81343">
    <property type="entry name" value="Fumarate reductase respiratory complex transmembrane subunits"/>
    <property type="match status" value="1"/>
</dbReference>
<name>A0A062VAV1_9EURY</name>
<keyword evidence="5 8" id="KW-1133">Transmembrane helix</keyword>
<evidence type="ECO:0000256" key="7">
    <source>
        <dbReference type="ARBA" id="ARBA00023136"/>
    </source>
</evidence>
<dbReference type="EMBL" id="JMIY01000002">
    <property type="protein sequence ID" value="KCZ72425.1"/>
    <property type="molecule type" value="Genomic_DNA"/>
</dbReference>
<evidence type="ECO:0000256" key="5">
    <source>
        <dbReference type="ARBA" id="ARBA00022989"/>
    </source>
</evidence>
<keyword evidence="3 8" id="KW-0812">Transmembrane</keyword>
<keyword evidence="7 8" id="KW-0472">Membrane</keyword>
<dbReference type="InterPro" id="IPR014314">
    <property type="entry name" value="Succ_DH_cytb556"/>
</dbReference>
<comment type="subcellular location">
    <subcellularLocation>
        <location evidence="1">Membrane</location>
    </subcellularLocation>
</comment>
<keyword evidence="10" id="KW-1185">Reference proteome</keyword>
<feature type="transmembrane region" description="Helical" evidence="8">
    <location>
        <begin position="104"/>
        <end position="129"/>
    </location>
</feature>
<dbReference type="GO" id="GO:0006099">
    <property type="term" value="P:tricarboxylic acid cycle"/>
    <property type="evidence" value="ECO:0007669"/>
    <property type="project" value="InterPro"/>
</dbReference>
<dbReference type="Proteomes" id="UP000027153">
    <property type="component" value="Unassembled WGS sequence"/>
</dbReference>
<dbReference type="GO" id="GO:0009055">
    <property type="term" value="F:electron transfer activity"/>
    <property type="evidence" value="ECO:0007669"/>
    <property type="project" value="InterPro"/>
</dbReference>
<comment type="caution">
    <text evidence="9">The sequence shown here is derived from an EMBL/GenBank/DDBJ whole genome shotgun (WGS) entry which is preliminary data.</text>
</comment>
<keyword evidence="4" id="KW-0479">Metal-binding</keyword>
<dbReference type="InterPro" id="IPR039023">
    <property type="entry name" value="SdhC_prok"/>
</dbReference>
<evidence type="ECO:0000256" key="1">
    <source>
        <dbReference type="ARBA" id="ARBA00004370"/>
    </source>
</evidence>
<keyword evidence="9" id="KW-0560">Oxidoreductase</keyword>
<dbReference type="RefSeq" id="WP_052368559.1">
    <property type="nucleotide sequence ID" value="NZ_JMIY01000002.1"/>
</dbReference>
<dbReference type="EC" id="1.3.5.1" evidence="9"/>
<evidence type="ECO:0000256" key="2">
    <source>
        <dbReference type="ARBA" id="ARBA00022617"/>
    </source>
</evidence>
<dbReference type="Pfam" id="PF01127">
    <property type="entry name" value="Sdh_cyt"/>
    <property type="match status" value="1"/>
</dbReference>
<feature type="transmembrane region" description="Helical" evidence="8">
    <location>
        <begin position="27"/>
        <end position="48"/>
    </location>
</feature>
<keyword evidence="2" id="KW-0349">Heme</keyword>
<dbReference type="PANTHER" id="PTHR41910:SF1">
    <property type="entry name" value="SUCCINATE DEHYDROGENASE HYDROPHOBIC MEMBRANE ANCHOR SUBUNIT"/>
    <property type="match status" value="1"/>
</dbReference>
<evidence type="ECO:0000256" key="4">
    <source>
        <dbReference type="ARBA" id="ARBA00022723"/>
    </source>
</evidence>
<evidence type="ECO:0000313" key="10">
    <source>
        <dbReference type="Proteomes" id="UP000027153"/>
    </source>
</evidence>
<reference evidence="9 10" key="1">
    <citation type="journal article" date="2013" name="Nature">
        <title>Anaerobic oxidation of methane coupled to nitrate reduction in a novel archaeal lineage.</title>
        <authorList>
            <person name="Haroon M.F."/>
            <person name="Hu S."/>
            <person name="Shi Y."/>
            <person name="Imelfort M."/>
            <person name="Keller J."/>
            <person name="Hugenholtz P."/>
            <person name="Yuan Z."/>
            <person name="Tyson G.W."/>
        </authorList>
    </citation>
    <scope>NUCLEOTIDE SEQUENCE [LARGE SCALE GENOMIC DNA]</scope>
    <source>
        <strain evidence="9 10">ANME-2d</strain>
    </source>
</reference>
<evidence type="ECO:0000313" key="9">
    <source>
        <dbReference type="EMBL" id="KCZ72425.1"/>
    </source>
</evidence>
<dbReference type="AlphaFoldDB" id="A0A062VAV1"/>
<dbReference type="InterPro" id="IPR034804">
    <property type="entry name" value="SQR/QFR_C/D"/>
</dbReference>
<dbReference type="GO" id="GO:0016020">
    <property type="term" value="C:membrane"/>
    <property type="evidence" value="ECO:0007669"/>
    <property type="project" value="UniProtKB-SubCell"/>
</dbReference>
<feature type="transmembrane region" description="Helical" evidence="8">
    <location>
        <begin position="68"/>
        <end position="92"/>
    </location>
</feature>
<proteinExistence type="predicted"/>
<dbReference type="GO" id="GO:0046872">
    <property type="term" value="F:metal ion binding"/>
    <property type="evidence" value="ECO:0007669"/>
    <property type="project" value="UniProtKB-KW"/>
</dbReference>
<dbReference type="InterPro" id="IPR000701">
    <property type="entry name" value="SuccDH_FuR_B_TM-su"/>
</dbReference>
<protein>
    <submittedName>
        <fullName evidence="9">Succinate dehydrogenase subunit C</fullName>
        <ecNumber evidence="9">1.3.5.1</ecNumber>
    </submittedName>
</protein>
<dbReference type="NCBIfam" id="TIGR02970">
    <property type="entry name" value="succ_dehyd_cytB"/>
    <property type="match status" value="1"/>
</dbReference>
<evidence type="ECO:0000256" key="3">
    <source>
        <dbReference type="ARBA" id="ARBA00022692"/>
    </source>
</evidence>
<dbReference type="GO" id="GO:0008177">
    <property type="term" value="F:succinate dehydrogenase (quinone) activity"/>
    <property type="evidence" value="ECO:0007669"/>
    <property type="project" value="UniProtKB-EC"/>
</dbReference>
<dbReference type="PANTHER" id="PTHR41910">
    <property type="entry name" value="SUCCINATE DEHYDROGENASE 2 MEMBRANE SUBUNIT SDHC"/>
    <property type="match status" value="1"/>
</dbReference>
<keyword evidence="6" id="KW-0408">Iron</keyword>
<accession>A0A062VAV1</accession>
<sequence>MSLKDSQLKILLRTILNSDEPGTLAYVFHRLTGIILAGYLFLHIWTISSSTISPAAFDMKLGAFSRPLFLVLDVALLAAASFHALNGVRIIFFDTGIGIKRQKLGFILAIVLTVIIALLAAKLLVPVIFGEG</sequence>
<dbReference type="Gene3D" id="1.20.1300.10">
    <property type="entry name" value="Fumarate reductase/succinate dehydrogenase, transmembrane subunit"/>
    <property type="match status" value="1"/>
</dbReference>
<dbReference type="OrthoDB" id="21304at2157"/>
<evidence type="ECO:0000256" key="8">
    <source>
        <dbReference type="SAM" id="Phobius"/>
    </source>
</evidence>
<evidence type="ECO:0000256" key="6">
    <source>
        <dbReference type="ARBA" id="ARBA00023004"/>
    </source>
</evidence>
<organism evidence="9 10">
    <name type="scientific">Candidatus Methanoperedens nitratireducens</name>
    <dbReference type="NCBI Taxonomy" id="1392998"/>
    <lineage>
        <taxon>Archaea</taxon>
        <taxon>Methanobacteriati</taxon>
        <taxon>Methanobacteriota</taxon>
        <taxon>Stenosarchaea group</taxon>
        <taxon>Methanomicrobia</taxon>
        <taxon>Methanosarcinales</taxon>
        <taxon>ANME-2 cluster</taxon>
        <taxon>Candidatus Methanoperedentaceae</taxon>
        <taxon>Candidatus Methanoperedens</taxon>
    </lineage>
</organism>
<gene>
    <name evidence="9" type="ORF">ANME2D_00852</name>
</gene>